<dbReference type="PANTHER" id="PTHR19353:SF84">
    <property type="entry name" value="ACYL-COA DELTA-9-DESATURASE, DESB"/>
    <property type="match status" value="1"/>
</dbReference>
<dbReference type="PANTHER" id="PTHR19353">
    <property type="entry name" value="FATTY ACID DESATURASE 2"/>
    <property type="match status" value="1"/>
</dbReference>
<feature type="domain" description="Fatty acid desaturase" evidence="1">
    <location>
        <begin position="83"/>
        <end position="354"/>
    </location>
</feature>
<dbReference type="KEGG" id="pur:AOC03_07115"/>
<keyword evidence="3" id="KW-1185">Reference proteome</keyword>
<dbReference type="CDD" id="cd03506">
    <property type="entry name" value="Delta6-FADS-like"/>
    <property type="match status" value="1"/>
</dbReference>
<dbReference type="GO" id="GO:0016020">
    <property type="term" value="C:membrane"/>
    <property type="evidence" value="ECO:0007669"/>
    <property type="project" value="TreeGrafter"/>
</dbReference>
<dbReference type="GO" id="GO:0016717">
    <property type="term" value="F:oxidoreductase activity, acting on paired donors, with oxidation of a pair of donors resulting in the reduction of molecular oxygen to two molecules of water"/>
    <property type="evidence" value="ECO:0007669"/>
    <property type="project" value="TreeGrafter"/>
</dbReference>
<dbReference type="Proteomes" id="UP000059847">
    <property type="component" value="Chromosome"/>
</dbReference>
<evidence type="ECO:0000313" key="3">
    <source>
        <dbReference type="Proteomes" id="UP000059847"/>
    </source>
</evidence>
<protein>
    <submittedName>
        <fullName evidence="2">Fatty acid desaturase</fullName>
    </submittedName>
</protein>
<proteinExistence type="predicted"/>
<evidence type="ECO:0000313" key="2">
    <source>
        <dbReference type="EMBL" id="ALF60799.1"/>
    </source>
</evidence>
<evidence type="ECO:0000259" key="1">
    <source>
        <dbReference type="Pfam" id="PF00487"/>
    </source>
</evidence>
<name>A0A0M4TWV1_9GAMM</name>
<dbReference type="InterPro" id="IPR012171">
    <property type="entry name" value="Fatty_acid_desaturase"/>
</dbReference>
<sequence>MNTHSVPTQYPTLTAAPLPKEQTEALAAELDTLYKSVMDSLDAKDARYIHRIYATVVYSELVARGLLATAGRLSSKRSQVGTWLLGTTLLSFSKILNNMELGHNVMHGQYDWMQHPHLNSQNFDWDIVCPAPLWKHSHNYLHHTFTNIVNRDHDVGYHLIRVTDEQSWTPSDRYNPFKTMVLALGFEWAVAFHDIQISVDEYADDPDIHPILQQKSRDLFAKIVRQVGKDYIALPAVAGLALGRRSAVTTLSGNITANIVRNLWTWAVIFCGHLTDQAHIYTHLDDIESRGDWYVRQILGSSNVKGGSLFHILTGNLSHQIEHHIFPDMPAHRYASIAPQVQAICQKYNLTYNTGHFGKQFKEVIGRIMYFSKPSKKEWLSYQQSLTKMDANGVTEAENIAKKQQRTAVKGSGLSKVIPQVVRQAWFYAW</sequence>
<dbReference type="Pfam" id="PF00487">
    <property type="entry name" value="FA_desaturase"/>
    <property type="match status" value="1"/>
</dbReference>
<gene>
    <name evidence="2" type="ORF">AOC03_07115</name>
</gene>
<dbReference type="InterPro" id="IPR005804">
    <property type="entry name" value="FA_desaturase_dom"/>
</dbReference>
<dbReference type="EMBL" id="CP012678">
    <property type="protein sequence ID" value="ALF60799.1"/>
    <property type="molecule type" value="Genomic_DNA"/>
</dbReference>
<dbReference type="GO" id="GO:0006629">
    <property type="term" value="P:lipid metabolic process"/>
    <property type="evidence" value="ECO:0007669"/>
    <property type="project" value="InterPro"/>
</dbReference>
<dbReference type="STRING" id="45610.AOC03_07115"/>
<dbReference type="AlphaFoldDB" id="A0A0M4TWV1"/>
<reference evidence="2 3" key="1">
    <citation type="submission" date="2015-09" db="EMBL/GenBank/DDBJ databases">
        <title>Complete genome of Psychrobacter urativorans R10.10B.</title>
        <authorList>
            <person name="See-Too W.S."/>
            <person name="Chan K.G."/>
        </authorList>
    </citation>
    <scope>NUCLEOTIDE SEQUENCE [LARGE SCALE GENOMIC DNA]</scope>
    <source>
        <strain evidence="2 3">R10.10B</strain>
    </source>
</reference>
<accession>A0A0M4TWV1</accession>
<organism evidence="2 3">
    <name type="scientific">Psychrobacter urativorans</name>
    <dbReference type="NCBI Taxonomy" id="45610"/>
    <lineage>
        <taxon>Bacteria</taxon>
        <taxon>Pseudomonadati</taxon>
        <taxon>Pseudomonadota</taxon>
        <taxon>Gammaproteobacteria</taxon>
        <taxon>Moraxellales</taxon>
        <taxon>Moraxellaceae</taxon>
        <taxon>Psychrobacter</taxon>
    </lineage>
</organism>